<evidence type="ECO:0000313" key="3">
    <source>
        <dbReference type="Proteomes" id="UP000321532"/>
    </source>
</evidence>
<name>A0A512ASR7_9BACT</name>
<dbReference type="Pfam" id="PF18962">
    <property type="entry name" value="Por_Secre_tail"/>
    <property type="match status" value="1"/>
</dbReference>
<organism evidence="2 3">
    <name type="scientific">Adhaeribacter aerolatus</name>
    <dbReference type="NCBI Taxonomy" id="670289"/>
    <lineage>
        <taxon>Bacteria</taxon>
        <taxon>Pseudomonadati</taxon>
        <taxon>Bacteroidota</taxon>
        <taxon>Cytophagia</taxon>
        <taxon>Cytophagales</taxon>
        <taxon>Hymenobacteraceae</taxon>
        <taxon>Adhaeribacter</taxon>
    </lineage>
</organism>
<accession>A0A512ASR7</accession>
<reference evidence="2 3" key="1">
    <citation type="submission" date="2019-07" db="EMBL/GenBank/DDBJ databases">
        <title>Whole genome shotgun sequence of Adhaeribacter aerolatus NBRC 106133.</title>
        <authorList>
            <person name="Hosoyama A."/>
            <person name="Uohara A."/>
            <person name="Ohji S."/>
            <person name="Ichikawa N."/>
        </authorList>
    </citation>
    <scope>NUCLEOTIDE SEQUENCE [LARGE SCALE GENOMIC DNA]</scope>
    <source>
        <strain evidence="2 3">NBRC 106133</strain>
    </source>
</reference>
<protein>
    <recommendedName>
        <fullName evidence="1">Secretion system C-terminal sorting domain-containing protein</fullName>
    </recommendedName>
</protein>
<evidence type="ECO:0000313" key="2">
    <source>
        <dbReference type="EMBL" id="GEO02730.1"/>
    </source>
</evidence>
<sequence length="763" mass="81892">MTQVGTPTYTQDFKTLTNSVNTVWENGVTLPGWYVQQDSKVPGVITPNNGSNPNPALFSLGDGSSTDRSLGSISSVATGKHVYVLRLVNQTGSPVNELNVTFDLVQYWNNPGSNDRFGVSFLAGTTSDVQTLIDNNALHSTTGWTVASAIKPPSKGRPGYKPGDRKSVSLNLTGFTLAVGQEILIRFEDAMSTKKFGYNAIGIDNVSITANPGSNAARIYHYVGGNGNSKDDLTLPENWKTNKDGSGTSPKNFTDDFQLFYIDVPNKKGNGQPRTQDPVLPNQWLVSGTGSKVILGDGSADFRLTVAPSAIFTATLDLESQSTLLVNNSNNYDANGIQTPAIDLDVVKNNSTVVYGGNVKQYISEADYYNLEVAGSADKYLFGSSSAIASLNLNSAHIYLNEFDLVVGDGNSTSGSITRNQGFVVTTGTGSLQRFVPNGGTALFPVGSTVNNSFNNLPSYTPANVVQNGTSDLLSVRVLDGYYENYNPSTYLPDGDKVTQNVVGRSWIVEEAIDGGSNISLGLQWTQAAQTPFFIPEQSLLNYFTAADWLDVTNSVYSNTNGPQITGSVSALGVFGVGNGGRNNPLPVELVSFKGRRVKGEVELVWQTAMEKDNDYFTLEQSADGKNFSEVARVKGAGNSNQLKHYSYLHRNAPAKVTYYRLKQTDLDGAFTYSNIVVVSGTSNTGVLAAYPNPSTGQYTIQGIANVTEALVVDATGRIVLKAAASLNNEIGLNLNLADQKPGVYFLRLTSPTQTKTLRLIKK</sequence>
<comment type="caution">
    <text evidence="2">The sequence shown here is derived from an EMBL/GenBank/DDBJ whole genome shotgun (WGS) entry which is preliminary data.</text>
</comment>
<dbReference type="Proteomes" id="UP000321532">
    <property type="component" value="Unassembled WGS sequence"/>
</dbReference>
<gene>
    <name evidence="2" type="ORF">AAE02nite_03940</name>
</gene>
<dbReference type="AlphaFoldDB" id="A0A512ASR7"/>
<dbReference type="InterPro" id="IPR026444">
    <property type="entry name" value="Secre_tail"/>
</dbReference>
<dbReference type="NCBIfam" id="TIGR04183">
    <property type="entry name" value="Por_Secre_tail"/>
    <property type="match status" value="1"/>
</dbReference>
<keyword evidence="3" id="KW-1185">Reference proteome</keyword>
<feature type="domain" description="Secretion system C-terminal sorting" evidence="1">
    <location>
        <begin position="691"/>
        <end position="759"/>
    </location>
</feature>
<proteinExistence type="predicted"/>
<dbReference type="EMBL" id="BJYS01000002">
    <property type="protein sequence ID" value="GEO02730.1"/>
    <property type="molecule type" value="Genomic_DNA"/>
</dbReference>
<evidence type="ECO:0000259" key="1">
    <source>
        <dbReference type="Pfam" id="PF18962"/>
    </source>
</evidence>